<gene>
    <name evidence="3" type="ORF">LXN57_23725</name>
</gene>
<name>A0ABT0Y3M7_9ACTN</name>
<feature type="signal peptide" evidence="2">
    <location>
        <begin position="1"/>
        <end position="21"/>
    </location>
</feature>
<keyword evidence="2" id="KW-0732">Signal</keyword>
<dbReference type="PROSITE" id="PS51257">
    <property type="entry name" value="PROKAR_LIPOPROTEIN"/>
    <property type="match status" value="1"/>
</dbReference>
<evidence type="ECO:0008006" key="5">
    <source>
        <dbReference type="Google" id="ProtNLM"/>
    </source>
</evidence>
<dbReference type="RefSeq" id="WP_251800370.1">
    <property type="nucleotide sequence ID" value="NZ_JAMQOL010000032.1"/>
</dbReference>
<feature type="compositionally biased region" description="Low complexity" evidence="1">
    <location>
        <begin position="24"/>
        <end position="39"/>
    </location>
</feature>
<comment type="caution">
    <text evidence="3">The sequence shown here is derived from an EMBL/GenBank/DDBJ whole genome shotgun (WGS) entry which is preliminary data.</text>
</comment>
<organism evidence="3 4">
    <name type="scientific">Paractinoplanes hotanensis</name>
    <dbReference type="NCBI Taxonomy" id="2906497"/>
    <lineage>
        <taxon>Bacteria</taxon>
        <taxon>Bacillati</taxon>
        <taxon>Actinomycetota</taxon>
        <taxon>Actinomycetes</taxon>
        <taxon>Micromonosporales</taxon>
        <taxon>Micromonosporaceae</taxon>
        <taxon>Paractinoplanes</taxon>
    </lineage>
</organism>
<evidence type="ECO:0000256" key="2">
    <source>
        <dbReference type="SAM" id="SignalP"/>
    </source>
</evidence>
<keyword evidence="4" id="KW-1185">Reference proteome</keyword>
<sequence>MVKRTVPALLLLVLAAGCANNATDSGAAAPASAPSPSASDVVDLPLPSVKTSGPAGEPSSGRPAAGGQTITGTVTAGVEPNCLLLTDKAGSHLLIFDDPAMRADAAVGSKVKIVGQAQPNMMSTCQQGVPFIVVSVEKG</sequence>
<protein>
    <recommendedName>
        <fullName evidence="5">DUF5666 domain-containing protein</fullName>
    </recommendedName>
</protein>
<accession>A0ABT0Y3M7</accession>
<reference evidence="3 4" key="1">
    <citation type="submission" date="2022-06" db="EMBL/GenBank/DDBJ databases">
        <title>Actinoplanes abujensis sp. nov., isolated from Nigerian arid soil.</title>
        <authorList>
            <person name="Ding P."/>
        </authorList>
    </citation>
    <scope>NUCLEOTIDE SEQUENCE [LARGE SCALE GENOMIC DNA]</scope>
    <source>
        <strain evidence="4">TRM88002</strain>
    </source>
</reference>
<feature type="region of interest" description="Disordered" evidence="1">
    <location>
        <begin position="24"/>
        <end position="72"/>
    </location>
</feature>
<feature type="chain" id="PRO_5045840024" description="DUF5666 domain-containing protein" evidence="2">
    <location>
        <begin position="22"/>
        <end position="139"/>
    </location>
</feature>
<dbReference type="EMBL" id="JAMQOL010000032">
    <property type="protein sequence ID" value="MCM4080592.1"/>
    <property type="molecule type" value="Genomic_DNA"/>
</dbReference>
<evidence type="ECO:0000256" key="1">
    <source>
        <dbReference type="SAM" id="MobiDB-lite"/>
    </source>
</evidence>
<evidence type="ECO:0000313" key="4">
    <source>
        <dbReference type="Proteomes" id="UP001523216"/>
    </source>
</evidence>
<evidence type="ECO:0000313" key="3">
    <source>
        <dbReference type="EMBL" id="MCM4080592.1"/>
    </source>
</evidence>
<dbReference type="Proteomes" id="UP001523216">
    <property type="component" value="Unassembled WGS sequence"/>
</dbReference>
<proteinExistence type="predicted"/>